<proteinExistence type="predicted"/>
<evidence type="ECO:0000313" key="3">
    <source>
        <dbReference type="EnsemblProtists" id="EOD11786"/>
    </source>
</evidence>
<keyword evidence="4" id="KW-1185">Reference proteome</keyword>
<name>A0A0D3IKK1_EMIH1</name>
<evidence type="ECO:0000313" key="4">
    <source>
        <dbReference type="Proteomes" id="UP000013827"/>
    </source>
</evidence>
<keyword evidence="1" id="KW-0472">Membrane</keyword>
<accession>A0A0D3IKK1</accession>
<dbReference type="EnsemblProtists" id="EOD11786">
    <property type="protein sequence ID" value="EOD11786"/>
    <property type="gene ID" value="EMIHUDRAFT_214076"/>
</dbReference>
<feature type="chain" id="PRO_5044231701" evidence="2">
    <location>
        <begin position="19"/>
        <end position="152"/>
    </location>
</feature>
<sequence>MNSLVRLLLALVLGGAETAAPPLRIAAGALDEAETMSTASGAASAPEVPDSAHRALFEMGEMLSGAADGAQDLLGGGGGGKSGGGGGGMPGMSSDPEVARFQQYVGVFMPGLFFTYFVLFLMLCMITFCCTCSCMFCCGLALAPFECCSSIC</sequence>
<evidence type="ECO:0000256" key="1">
    <source>
        <dbReference type="SAM" id="Phobius"/>
    </source>
</evidence>
<feature type="signal peptide" evidence="2">
    <location>
        <begin position="1"/>
        <end position="18"/>
    </location>
</feature>
<keyword evidence="2" id="KW-0732">Signal</keyword>
<reference evidence="4" key="1">
    <citation type="journal article" date="2013" name="Nature">
        <title>Pan genome of the phytoplankton Emiliania underpins its global distribution.</title>
        <authorList>
            <person name="Read B.A."/>
            <person name="Kegel J."/>
            <person name="Klute M.J."/>
            <person name="Kuo A."/>
            <person name="Lefebvre S.C."/>
            <person name="Maumus F."/>
            <person name="Mayer C."/>
            <person name="Miller J."/>
            <person name="Monier A."/>
            <person name="Salamov A."/>
            <person name="Young J."/>
            <person name="Aguilar M."/>
            <person name="Claverie J.M."/>
            <person name="Frickenhaus S."/>
            <person name="Gonzalez K."/>
            <person name="Herman E.K."/>
            <person name="Lin Y.C."/>
            <person name="Napier J."/>
            <person name="Ogata H."/>
            <person name="Sarno A.F."/>
            <person name="Shmutz J."/>
            <person name="Schroeder D."/>
            <person name="de Vargas C."/>
            <person name="Verret F."/>
            <person name="von Dassow P."/>
            <person name="Valentin K."/>
            <person name="Van de Peer Y."/>
            <person name="Wheeler G."/>
            <person name="Dacks J.B."/>
            <person name="Delwiche C.F."/>
            <person name="Dyhrman S.T."/>
            <person name="Glockner G."/>
            <person name="John U."/>
            <person name="Richards T."/>
            <person name="Worden A.Z."/>
            <person name="Zhang X."/>
            <person name="Grigoriev I.V."/>
            <person name="Allen A.E."/>
            <person name="Bidle K."/>
            <person name="Borodovsky M."/>
            <person name="Bowler C."/>
            <person name="Brownlee C."/>
            <person name="Cock J.M."/>
            <person name="Elias M."/>
            <person name="Gladyshev V.N."/>
            <person name="Groth M."/>
            <person name="Guda C."/>
            <person name="Hadaegh A."/>
            <person name="Iglesias-Rodriguez M.D."/>
            <person name="Jenkins J."/>
            <person name="Jones B.M."/>
            <person name="Lawson T."/>
            <person name="Leese F."/>
            <person name="Lindquist E."/>
            <person name="Lobanov A."/>
            <person name="Lomsadze A."/>
            <person name="Malik S.B."/>
            <person name="Marsh M.E."/>
            <person name="Mackinder L."/>
            <person name="Mock T."/>
            <person name="Mueller-Roeber B."/>
            <person name="Pagarete A."/>
            <person name="Parker M."/>
            <person name="Probert I."/>
            <person name="Quesneville H."/>
            <person name="Raines C."/>
            <person name="Rensing S.A."/>
            <person name="Riano-Pachon D.M."/>
            <person name="Richier S."/>
            <person name="Rokitta S."/>
            <person name="Shiraiwa Y."/>
            <person name="Soanes D.M."/>
            <person name="van der Giezen M."/>
            <person name="Wahlund T.M."/>
            <person name="Williams B."/>
            <person name="Wilson W."/>
            <person name="Wolfe G."/>
            <person name="Wurch L.L."/>
        </authorList>
    </citation>
    <scope>NUCLEOTIDE SEQUENCE</scope>
</reference>
<dbReference type="AlphaFoldDB" id="A0A0D3IKK1"/>
<feature type="transmembrane region" description="Helical" evidence="1">
    <location>
        <begin position="113"/>
        <end position="143"/>
    </location>
</feature>
<reference evidence="3" key="2">
    <citation type="submission" date="2024-10" db="UniProtKB">
        <authorList>
            <consortium name="EnsemblProtists"/>
        </authorList>
    </citation>
    <scope>IDENTIFICATION</scope>
</reference>
<dbReference type="Proteomes" id="UP000013827">
    <property type="component" value="Unassembled WGS sequence"/>
</dbReference>
<organism evidence="3 4">
    <name type="scientific">Emiliania huxleyi (strain CCMP1516)</name>
    <dbReference type="NCBI Taxonomy" id="280463"/>
    <lineage>
        <taxon>Eukaryota</taxon>
        <taxon>Haptista</taxon>
        <taxon>Haptophyta</taxon>
        <taxon>Prymnesiophyceae</taxon>
        <taxon>Isochrysidales</taxon>
        <taxon>Noelaerhabdaceae</taxon>
        <taxon>Emiliania</taxon>
    </lineage>
</organism>
<protein>
    <submittedName>
        <fullName evidence="3">Uncharacterized protein</fullName>
    </submittedName>
</protein>
<dbReference type="PaxDb" id="2903-EOD11786"/>
<keyword evidence="1" id="KW-0812">Transmembrane</keyword>
<keyword evidence="1" id="KW-1133">Transmembrane helix</keyword>
<dbReference type="HOGENOM" id="CLU_1725739_0_0_1"/>
<dbReference type="RefSeq" id="XP_005764215.1">
    <property type="nucleotide sequence ID" value="XM_005764158.1"/>
</dbReference>
<dbReference type="GeneID" id="17257933"/>
<dbReference type="KEGG" id="ehx:EMIHUDRAFT_214076"/>
<evidence type="ECO:0000256" key="2">
    <source>
        <dbReference type="SAM" id="SignalP"/>
    </source>
</evidence>